<protein>
    <recommendedName>
        <fullName evidence="5">Scaffolding protein</fullName>
    </recommendedName>
</protein>
<dbReference type="InterPro" id="IPR009636">
    <property type="entry name" value="SCAF"/>
</dbReference>
<evidence type="ECO:0000313" key="3">
    <source>
        <dbReference type="EMBL" id="NBA12201.1"/>
    </source>
</evidence>
<sequence length="206" mass="22061">MNTETLKKLGLDDEQVKGVMAEYGNAINPLKAEKDSLEQERDSLKAQVDDVNAKFAEAQKGVEKGSELEQKLADLQTQLDESSKAASEQLAATKKSYEISAALTAAGAKNDKAVLALIDADKVNFDKDGKLIGLSEQLDAVKKDNDFLFNGNEPAEPGKPKISPAGNPSPLTPSGKKLTDYSYQELAEIKQTDPSAYEALVTGGDN</sequence>
<comment type="caution">
    <text evidence="3">The sequence shown here is derived from an EMBL/GenBank/DDBJ whole genome shotgun (WGS) entry which is preliminary data.</text>
</comment>
<feature type="coiled-coil region" evidence="1">
    <location>
        <begin position="20"/>
        <end position="85"/>
    </location>
</feature>
<reference evidence="3" key="1">
    <citation type="submission" date="2020-01" db="EMBL/GenBank/DDBJ databases">
        <title>First Reported Case and Whole Genome of Weissella confusa in an Equid.</title>
        <authorList>
            <person name="Little S.V."/>
            <person name="Lawhon S.D."/>
        </authorList>
    </citation>
    <scope>NUCLEOTIDE SEQUENCE</scope>
    <source>
        <strain evidence="3">718955</strain>
    </source>
</reference>
<name>A0AAJ2Z096_WEICO</name>
<dbReference type="EMBL" id="JAAAMQ010000020">
    <property type="protein sequence ID" value="NBA12201.1"/>
    <property type="molecule type" value="Genomic_DNA"/>
</dbReference>
<accession>A0AAJ2Z096</accession>
<evidence type="ECO:0008006" key="5">
    <source>
        <dbReference type="Google" id="ProtNLM"/>
    </source>
</evidence>
<proteinExistence type="predicted"/>
<evidence type="ECO:0000256" key="2">
    <source>
        <dbReference type="SAM" id="MobiDB-lite"/>
    </source>
</evidence>
<dbReference type="RefSeq" id="WP_161691359.1">
    <property type="nucleotide sequence ID" value="NZ_JAAAMQ010000020.1"/>
</dbReference>
<keyword evidence="1" id="KW-0175">Coiled coil</keyword>
<feature type="region of interest" description="Disordered" evidence="2">
    <location>
        <begin position="147"/>
        <end position="178"/>
    </location>
</feature>
<dbReference type="AlphaFoldDB" id="A0AAJ2Z096"/>
<dbReference type="Pfam" id="PF06810">
    <property type="entry name" value="Phage_scaffold"/>
    <property type="match status" value="1"/>
</dbReference>
<gene>
    <name evidence="3" type="ORF">GTU77_08250</name>
</gene>
<evidence type="ECO:0000256" key="1">
    <source>
        <dbReference type="SAM" id="Coils"/>
    </source>
</evidence>
<dbReference type="Proteomes" id="UP000719917">
    <property type="component" value="Unassembled WGS sequence"/>
</dbReference>
<evidence type="ECO:0000313" key="4">
    <source>
        <dbReference type="Proteomes" id="UP000719917"/>
    </source>
</evidence>
<organism evidence="3 4">
    <name type="scientific">Weissella confusa</name>
    <name type="common">Lactobacillus confusus</name>
    <dbReference type="NCBI Taxonomy" id="1583"/>
    <lineage>
        <taxon>Bacteria</taxon>
        <taxon>Bacillati</taxon>
        <taxon>Bacillota</taxon>
        <taxon>Bacilli</taxon>
        <taxon>Lactobacillales</taxon>
        <taxon>Lactobacillaceae</taxon>
        <taxon>Weissella</taxon>
    </lineage>
</organism>